<proteinExistence type="predicted"/>
<name>A0A724WSK5_SALEP</name>
<dbReference type="AlphaFoldDB" id="A0A724WSK5"/>
<accession>A0A724WSK5</accession>
<dbReference type="GO" id="GO:0016787">
    <property type="term" value="F:hydrolase activity"/>
    <property type="evidence" value="ECO:0007669"/>
    <property type="project" value="UniProtKB-KW"/>
</dbReference>
<dbReference type="SUPFAM" id="SSF53187">
    <property type="entry name" value="Zn-dependent exopeptidases"/>
    <property type="match status" value="1"/>
</dbReference>
<evidence type="ECO:0000313" key="1">
    <source>
        <dbReference type="EMBL" id="HAE0521393.1"/>
    </source>
</evidence>
<gene>
    <name evidence="1" type="ORF">G2720_26730</name>
</gene>
<reference evidence="1" key="2">
    <citation type="submission" date="2019-01" db="EMBL/GenBank/DDBJ databases">
        <authorList>
            <consortium name="NCBI Pathogen Detection Project"/>
        </authorList>
    </citation>
    <scope>NUCLEOTIDE SEQUENCE</scope>
    <source>
        <strain evidence="1">P125109</strain>
    </source>
</reference>
<feature type="non-terminal residue" evidence="1">
    <location>
        <position position="1"/>
    </location>
</feature>
<keyword evidence="1" id="KW-0378">Hydrolase</keyword>
<organism evidence="1">
    <name type="scientific">Salmonella enteritidis PT4 (strain P125109)</name>
    <dbReference type="NCBI Taxonomy" id="550537"/>
    <lineage>
        <taxon>Bacteria</taxon>
        <taxon>Pseudomonadati</taxon>
        <taxon>Pseudomonadota</taxon>
        <taxon>Gammaproteobacteria</taxon>
        <taxon>Enterobacterales</taxon>
        <taxon>Enterobacteriaceae</taxon>
        <taxon>Salmonella</taxon>
    </lineage>
</organism>
<reference evidence="1" key="1">
    <citation type="journal article" date="2018" name="Genome Biol.">
        <title>SKESA: strategic k-mer extension for scrupulous assemblies.</title>
        <authorList>
            <person name="Souvorov A."/>
            <person name="Agarwala R."/>
            <person name="Lipman D.J."/>
        </authorList>
    </citation>
    <scope>NUCLEOTIDE SEQUENCE</scope>
    <source>
        <strain evidence="1">P125109</strain>
    </source>
</reference>
<dbReference type="Gene3D" id="3.40.630.10">
    <property type="entry name" value="Zn peptidases"/>
    <property type="match status" value="1"/>
</dbReference>
<sequence length="55" mass="6072">LTHVPGSYFFTGSGYTDGRVNYPQHHPQYEINEQALLIGAKTLGATVLRALKPKD</sequence>
<dbReference type="EMBL" id="DAAQRD010000181">
    <property type="protein sequence ID" value="HAE0521393.1"/>
    <property type="molecule type" value="Genomic_DNA"/>
</dbReference>
<protein>
    <submittedName>
        <fullName evidence="1">Amidohydrolase</fullName>
    </submittedName>
</protein>
<comment type="caution">
    <text evidence="1">The sequence shown here is derived from an EMBL/GenBank/DDBJ whole genome shotgun (WGS) entry which is preliminary data.</text>
</comment>